<dbReference type="PANTHER" id="PTHR10073">
    <property type="entry name" value="DNA MISMATCH REPAIR PROTEIN MLH, PMS, MUTL"/>
    <property type="match status" value="1"/>
</dbReference>
<dbReference type="Proteomes" id="UP001430848">
    <property type="component" value="Unassembled WGS sequence"/>
</dbReference>
<keyword evidence="3" id="KW-1185">Reference proteome</keyword>
<name>A0ABR1PC05_DIAER</name>
<accession>A0ABR1PC05</accession>
<dbReference type="SUPFAM" id="SSF55874">
    <property type="entry name" value="ATPase domain of HSP90 chaperone/DNA topoisomerase II/histidine kinase"/>
    <property type="match status" value="1"/>
</dbReference>
<evidence type="ECO:0000313" key="2">
    <source>
        <dbReference type="EMBL" id="KAK7732375.1"/>
    </source>
</evidence>
<dbReference type="Pfam" id="PF13589">
    <property type="entry name" value="HATPase_c_3"/>
    <property type="match status" value="1"/>
</dbReference>
<protein>
    <submittedName>
        <fullName evidence="2">DNA mismatch repair protein</fullName>
    </submittedName>
</protein>
<organism evidence="2 3">
    <name type="scientific">Diaporthe eres</name>
    <name type="common">Phomopsis oblonga</name>
    <dbReference type="NCBI Taxonomy" id="83184"/>
    <lineage>
        <taxon>Eukaryota</taxon>
        <taxon>Fungi</taxon>
        <taxon>Dikarya</taxon>
        <taxon>Ascomycota</taxon>
        <taxon>Pezizomycotina</taxon>
        <taxon>Sordariomycetes</taxon>
        <taxon>Sordariomycetidae</taxon>
        <taxon>Diaporthales</taxon>
        <taxon>Diaporthaceae</taxon>
        <taxon>Diaporthe</taxon>
        <taxon>Diaporthe eres species complex</taxon>
    </lineage>
</organism>
<comment type="caution">
    <text evidence="2">The sequence shown here is derived from an EMBL/GenBank/DDBJ whole genome shotgun (WGS) entry which is preliminary data.</text>
</comment>
<evidence type="ECO:0000256" key="1">
    <source>
        <dbReference type="ARBA" id="ARBA00006082"/>
    </source>
</evidence>
<dbReference type="InterPro" id="IPR036890">
    <property type="entry name" value="HATPase_C_sf"/>
</dbReference>
<gene>
    <name evidence="2" type="primary">MLH3</name>
    <name evidence="2" type="ORF">SLS63_005053</name>
</gene>
<dbReference type="PANTHER" id="PTHR10073:SF47">
    <property type="entry name" value="DNA MISMATCH REPAIR PROTEIN MLH3"/>
    <property type="match status" value="1"/>
</dbReference>
<evidence type="ECO:0000313" key="3">
    <source>
        <dbReference type="Proteomes" id="UP001430848"/>
    </source>
</evidence>
<dbReference type="EMBL" id="JAKNSF020000020">
    <property type="protein sequence ID" value="KAK7732375.1"/>
    <property type="molecule type" value="Genomic_DNA"/>
</dbReference>
<dbReference type="InterPro" id="IPR038973">
    <property type="entry name" value="MutL/Mlh/Pms-like"/>
</dbReference>
<reference evidence="2 3" key="1">
    <citation type="submission" date="2024-02" db="EMBL/GenBank/DDBJ databases">
        <title>De novo assembly and annotation of 12 fungi associated with fruit tree decline syndrome in Ontario, Canada.</title>
        <authorList>
            <person name="Sulman M."/>
            <person name="Ellouze W."/>
            <person name="Ilyukhin E."/>
        </authorList>
    </citation>
    <scope>NUCLEOTIDE SEQUENCE [LARGE SCALE GENOMIC DNA]</scope>
    <source>
        <strain evidence="2 3">M169</strain>
    </source>
</reference>
<comment type="similarity">
    <text evidence="1">Belongs to the DNA mismatch repair MutL/HexB family.</text>
</comment>
<proteinExistence type="inferred from homology"/>
<dbReference type="Gene3D" id="3.30.565.10">
    <property type="entry name" value="Histidine kinase-like ATPase, C-terminal domain"/>
    <property type="match status" value="1"/>
</dbReference>
<sequence length="156" mass="16726">MSIKPLPADVVAQIKSSVVITSLNNVICGLIKNSLDAEATKINLSVDYSRGNCSVEDNGAGIPPSEFRDDGGLGQLHYGYVCREPVATKRVQFISLGIEPLSNESRCNVLFEEVNRVFADSAFGAVDTESDSDGGLKEPKMEGFTGKELKLKKGIS</sequence>